<name>A0ABD2Q985_9PLAT</name>
<dbReference type="Proteomes" id="UP001626550">
    <property type="component" value="Unassembled WGS sequence"/>
</dbReference>
<evidence type="ECO:0000313" key="2">
    <source>
        <dbReference type="Proteomes" id="UP001626550"/>
    </source>
</evidence>
<proteinExistence type="predicted"/>
<dbReference type="EMBL" id="JBJKFK010000598">
    <property type="protein sequence ID" value="KAL3316119.1"/>
    <property type="molecule type" value="Genomic_DNA"/>
</dbReference>
<organism evidence="1 2">
    <name type="scientific">Cichlidogyrus casuarinus</name>
    <dbReference type="NCBI Taxonomy" id="1844966"/>
    <lineage>
        <taxon>Eukaryota</taxon>
        <taxon>Metazoa</taxon>
        <taxon>Spiralia</taxon>
        <taxon>Lophotrochozoa</taxon>
        <taxon>Platyhelminthes</taxon>
        <taxon>Monogenea</taxon>
        <taxon>Monopisthocotylea</taxon>
        <taxon>Dactylogyridea</taxon>
        <taxon>Ancyrocephalidae</taxon>
        <taxon>Cichlidogyrus</taxon>
    </lineage>
</organism>
<accession>A0ABD2Q985</accession>
<protein>
    <submittedName>
        <fullName evidence="1">Uncharacterized protein</fullName>
    </submittedName>
</protein>
<keyword evidence="2" id="KW-1185">Reference proteome</keyword>
<gene>
    <name evidence="1" type="ORF">Ciccas_005242</name>
</gene>
<sequence>MVDDEKCPVHIKFRKIAPDEDVKLIRSRLGIRPIELMYGLNLLPAEMAKQYTNPPYVWPKHTMKGSPYWLLFHFFSPEVSDYSHSVYQHGAHEANWSLRYKALGCYKFVSCTPYPNFFLNSFFPKDTISDVSFPQPAKAPSERKDLSPEKRPLPESLKLVFTTFQVKHYTLNVSIISAIKTDMTVKASGLIDSFNSIRCFDWKKLSQVFVNFLKLI</sequence>
<dbReference type="AlphaFoldDB" id="A0ABD2Q985"/>
<comment type="caution">
    <text evidence="1">The sequence shown here is derived from an EMBL/GenBank/DDBJ whole genome shotgun (WGS) entry which is preliminary data.</text>
</comment>
<reference evidence="1 2" key="1">
    <citation type="submission" date="2024-11" db="EMBL/GenBank/DDBJ databases">
        <title>Adaptive evolution of stress response genes in parasites aligns with host niche diversity.</title>
        <authorList>
            <person name="Hahn C."/>
            <person name="Resl P."/>
        </authorList>
    </citation>
    <scope>NUCLEOTIDE SEQUENCE [LARGE SCALE GENOMIC DNA]</scope>
    <source>
        <strain evidence="1">EGGRZ-B1_66</strain>
        <tissue evidence="1">Body</tissue>
    </source>
</reference>
<evidence type="ECO:0000313" key="1">
    <source>
        <dbReference type="EMBL" id="KAL3316119.1"/>
    </source>
</evidence>